<evidence type="ECO:0000313" key="2">
    <source>
        <dbReference type="Proteomes" id="UP000198706"/>
    </source>
</evidence>
<organism evidence="1 2">
    <name type="scientific">Pseudomonas indica</name>
    <dbReference type="NCBI Taxonomy" id="137658"/>
    <lineage>
        <taxon>Bacteria</taxon>
        <taxon>Pseudomonadati</taxon>
        <taxon>Pseudomonadota</taxon>
        <taxon>Gammaproteobacteria</taxon>
        <taxon>Pseudomonadales</taxon>
        <taxon>Pseudomonadaceae</taxon>
        <taxon>Pseudomonas</taxon>
    </lineage>
</organism>
<dbReference type="Pfam" id="PF06266">
    <property type="entry name" value="HrpF"/>
    <property type="match status" value="1"/>
</dbReference>
<name>A0A1G9J5C9_9PSED</name>
<gene>
    <name evidence="1" type="ORF">SAMN05216186_11861</name>
</gene>
<dbReference type="EMBL" id="FNFD01000018">
    <property type="protein sequence ID" value="SDL32737.1"/>
    <property type="molecule type" value="Genomic_DNA"/>
</dbReference>
<dbReference type="InterPro" id="IPR009371">
    <property type="entry name" value="T3SS_HrpF"/>
</dbReference>
<dbReference type="STRING" id="137658.SAMN05216186_11861"/>
<dbReference type="RefSeq" id="WP_084335324.1">
    <property type="nucleotide sequence ID" value="NZ_CBKZNZ010000013.1"/>
</dbReference>
<protein>
    <submittedName>
        <fullName evidence="1">HrpF protein</fullName>
    </submittedName>
</protein>
<dbReference type="AlphaFoldDB" id="A0A1G9J5C9"/>
<dbReference type="Proteomes" id="UP000198706">
    <property type="component" value="Unassembled WGS sequence"/>
</dbReference>
<dbReference type="OrthoDB" id="6626770at2"/>
<keyword evidence="2" id="KW-1185">Reference proteome</keyword>
<evidence type="ECO:0000313" key="1">
    <source>
        <dbReference type="EMBL" id="SDL32737.1"/>
    </source>
</evidence>
<proteinExistence type="predicted"/>
<reference evidence="1 2" key="1">
    <citation type="submission" date="2016-10" db="EMBL/GenBank/DDBJ databases">
        <authorList>
            <person name="de Groot N.N."/>
        </authorList>
    </citation>
    <scope>NUCLEOTIDE SEQUENCE [LARGE SCALE GENOMIC DNA]</scope>
    <source>
        <strain evidence="1 2">JCM 21544</strain>
    </source>
</reference>
<accession>A0A1G9J5C9</accession>
<sequence length="73" mass="8182">MSFDRIQRRLDSVFQRSQTQLDQAAVQAAEGASLEDISAFTDAMMQHSRANWAVSRVGVLEHNLAKAILNEIH</sequence>